<evidence type="ECO:0000313" key="5">
    <source>
        <dbReference type="Proteomes" id="UP000002051"/>
    </source>
</evidence>
<dbReference type="HOGENOM" id="CLU_052743_1_0_1"/>
<dbReference type="EnsemblPlants" id="KEH16704">
    <property type="protein sequence ID" value="KEH16704"/>
    <property type="gene ID" value="MTR_0110s0010"/>
</dbReference>
<dbReference type="STRING" id="3880.G8A0D6"/>
<dbReference type="KEGG" id="mtr:25480318"/>
<feature type="transmembrane region" description="Helical" evidence="1">
    <location>
        <begin position="315"/>
        <end position="334"/>
    </location>
</feature>
<dbReference type="OMA" id="ETDCLSG"/>
<reference evidence="4" key="3">
    <citation type="submission" date="2015-06" db="UniProtKB">
        <authorList>
            <consortium name="EnsemblPlants"/>
        </authorList>
    </citation>
    <scope>IDENTIFICATION</scope>
    <source>
        <strain evidence="4">cv. Jemalong A17</strain>
    </source>
</reference>
<keyword evidence="5" id="KW-1185">Reference proteome</keyword>
<dbReference type="PANTHER" id="PTHR34056">
    <property type="entry name" value="GPI-ANCHORED PROTEIN"/>
    <property type="match status" value="1"/>
</dbReference>
<organism evidence="4">
    <name type="scientific">Medicago truncatula</name>
    <name type="common">Barrel medic</name>
    <name type="synonym">Medicago tribuloides</name>
    <dbReference type="NCBI Taxonomy" id="3880"/>
    <lineage>
        <taxon>Eukaryota</taxon>
        <taxon>Viridiplantae</taxon>
        <taxon>Streptophyta</taxon>
        <taxon>Embryophyta</taxon>
        <taxon>Tracheophyta</taxon>
        <taxon>Spermatophyta</taxon>
        <taxon>Magnoliopsida</taxon>
        <taxon>eudicotyledons</taxon>
        <taxon>Gunneridae</taxon>
        <taxon>Pentapetalae</taxon>
        <taxon>rosids</taxon>
        <taxon>fabids</taxon>
        <taxon>Fabales</taxon>
        <taxon>Fabaceae</taxon>
        <taxon>Papilionoideae</taxon>
        <taxon>50 kb inversion clade</taxon>
        <taxon>NPAAA clade</taxon>
        <taxon>Hologalegina</taxon>
        <taxon>IRL clade</taxon>
        <taxon>Trifolieae</taxon>
        <taxon>Medicago</taxon>
    </lineage>
</organism>
<evidence type="ECO:0000313" key="2">
    <source>
        <dbReference type="EMBL" id="KEH16704.1"/>
    </source>
</evidence>
<dbReference type="eggNOG" id="ENOG502RRCV">
    <property type="taxonomic scope" value="Eukaryota"/>
</dbReference>
<protein>
    <submittedName>
        <fullName evidence="2">Transmembrane protein, putative</fullName>
    </submittedName>
</protein>
<feature type="transmembrane region" description="Helical" evidence="1">
    <location>
        <begin position="7"/>
        <end position="26"/>
    </location>
</feature>
<dbReference type="InterPro" id="IPR040376">
    <property type="entry name" value="At4g28100-like"/>
</dbReference>
<dbReference type="EMBL" id="PSQE01000006">
    <property type="protein sequence ID" value="RHN52665.1"/>
    <property type="molecule type" value="Genomic_DNA"/>
</dbReference>
<proteinExistence type="predicted"/>
<dbReference type="Gramene" id="rna37360">
    <property type="protein sequence ID" value="RHN52665.1"/>
    <property type="gene ID" value="gene37360"/>
</dbReference>
<reference evidence="2 5" key="1">
    <citation type="journal article" date="2011" name="Nature">
        <title>The Medicago genome provides insight into the evolution of rhizobial symbioses.</title>
        <authorList>
            <person name="Young N.D."/>
            <person name="Debelle F."/>
            <person name="Oldroyd G.E."/>
            <person name="Geurts R."/>
            <person name="Cannon S.B."/>
            <person name="Udvardi M.K."/>
            <person name="Benedito V.A."/>
            <person name="Mayer K.F."/>
            <person name="Gouzy J."/>
            <person name="Schoof H."/>
            <person name="Van de Peer Y."/>
            <person name="Proost S."/>
            <person name="Cook D.R."/>
            <person name="Meyers B.C."/>
            <person name="Spannagl M."/>
            <person name="Cheung F."/>
            <person name="De Mita S."/>
            <person name="Krishnakumar V."/>
            <person name="Gundlach H."/>
            <person name="Zhou S."/>
            <person name="Mudge J."/>
            <person name="Bharti A.K."/>
            <person name="Murray J.D."/>
            <person name="Naoumkina M.A."/>
            <person name="Rosen B."/>
            <person name="Silverstein K.A."/>
            <person name="Tang H."/>
            <person name="Rombauts S."/>
            <person name="Zhao P.X."/>
            <person name="Zhou P."/>
            <person name="Barbe V."/>
            <person name="Bardou P."/>
            <person name="Bechner M."/>
            <person name="Bellec A."/>
            <person name="Berger A."/>
            <person name="Berges H."/>
            <person name="Bidwell S."/>
            <person name="Bisseling T."/>
            <person name="Choisne N."/>
            <person name="Couloux A."/>
            <person name="Denny R."/>
            <person name="Deshpande S."/>
            <person name="Dai X."/>
            <person name="Doyle J.J."/>
            <person name="Dudez A.M."/>
            <person name="Farmer A.D."/>
            <person name="Fouteau S."/>
            <person name="Franken C."/>
            <person name="Gibelin C."/>
            <person name="Gish J."/>
            <person name="Goldstein S."/>
            <person name="Gonzalez A.J."/>
            <person name="Green P.J."/>
            <person name="Hallab A."/>
            <person name="Hartog M."/>
            <person name="Hua A."/>
            <person name="Humphray S.J."/>
            <person name="Jeong D.H."/>
            <person name="Jing Y."/>
            <person name="Jocker A."/>
            <person name="Kenton S.M."/>
            <person name="Kim D.J."/>
            <person name="Klee K."/>
            <person name="Lai H."/>
            <person name="Lang C."/>
            <person name="Lin S."/>
            <person name="Macmil S.L."/>
            <person name="Magdelenat G."/>
            <person name="Matthews L."/>
            <person name="McCorrison J."/>
            <person name="Monaghan E.L."/>
            <person name="Mun J.H."/>
            <person name="Najar F.Z."/>
            <person name="Nicholson C."/>
            <person name="Noirot C."/>
            <person name="O'Bleness M."/>
            <person name="Paule C.R."/>
            <person name="Poulain J."/>
            <person name="Prion F."/>
            <person name="Qin B."/>
            <person name="Qu C."/>
            <person name="Retzel E.F."/>
            <person name="Riddle C."/>
            <person name="Sallet E."/>
            <person name="Samain S."/>
            <person name="Samson N."/>
            <person name="Sanders I."/>
            <person name="Saurat O."/>
            <person name="Scarpelli C."/>
            <person name="Schiex T."/>
            <person name="Segurens B."/>
            <person name="Severin A.J."/>
            <person name="Sherrier D.J."/>
            <person name="Shi R."/>
            <person name="Sims S."/>
            <person name="Singer S.R."/>
            <person name="Sinharoy S."/>
            <person name="Sterck L."/>
            <person name="Viollet A."/>
            <person name="Wang B.B."/>
            <person name="Wang K."/>
            <person name="Wang M."/>
            <person name="Wang X."/>
            <person name="Warfsmann J."/>
            <person name="Weissenbach J."/>
            <person name="White D.D."/>
            <person name="White J.D."/>
            <person name="Wiley G.B."/>
            <person name="Wincker P."/>
            <person name="Xing Y."/>
            <person name="Yang L."/>
            <person name="Yao Z."/>
            <person name="Ying F."/>
            <person name="Zhai J."/>
            <person name="Zhou L."/>
            <person name="Zuber A."/>
            <person name="Denarie J."/>
            <person name="Dixon R.A."/>
            <person name="May G.D."/>
            <person name="Schwartz D.C."/>
            <person name="Rogers J."/>
            <person name="Quetier F."/>
            <person name="Town C.D."/>
            <person name="Roe B.A."/>
        </authorList>
    </citation>
    <scope>NUCLEOTIDE SEQUENCE [LARGE SCALE GENOMIC DNA]</scope>
    <source>
        <strain evidence="2">A17</strain>
        <strain evidence="4 5">cv. Jemalong A17</strain>
    </source>
</reference>
<dbReference type="PaxDb" id="3880-AES84924"/>
<gene>
    <name evidence="4" type="primary">25480318</name>
    <name evidence="2" type="ORF">MTR_0110s0010</name>
    <name evidence="3" type="ORF">MtrunA17_Chr6g0482961</name>
</gene>
<reference evidence="2 5" key="2">
    <citation type="journal article" date="2014" name="BMC Genomics">
        <title>An improved genome release (version Mt4.0) for the model legume Medicago truncatula.</title>
        <authorList>
            <person name="Tang H."/>
            <person name="Krishnakumar V."/>
            <person name="Bidwell S."/>
            <person name="Rosen B."/>
            <person name="Chan A."/>
            <person name="Zhou S."/>
            <person name="Gentzbittel L."/>
            <person name="Childs K.L."/>
            <person name="Yandell M."/>
            <person name="Gundlach H."/>
            <person name="Mayer K.F."/>
            <person name="Schwartz D.C."/>
            <person name="Town C.D."/>
        </authorList>
    </citation>
    <scope>GENOME REANNOTATION</scope>
    <source>
        <strain evidence="2">A17</strain>
        <strain evidence="4 5">cv. Jemalong A17</strain>
    </source>
</reference>
<sequence>MSLSLPLPLPYQMILFLYILFFPSYMSLTHPNSTSSTLNPIFPTTLTIPSFQEQSYVKGCPLSLSNELFNGIESACSSSKHGSNSKLDRSRCCPILAAWLYSSYSSTALGNHSSSSSSSSRSSFDMPLVPDDSETCVDGLEKALKVRGIELIKPNESCDLVYCYCGIRLHPFNCPDAFSVTKSGELVGDGSVRRLEKNCLSKKKNGNGFQGLGGCSKCLNSLYLLNKKTSNLSKEEDRTTKIHNKDCELMGLTWLLSKNRTAYIHTVTNVLRALLLNKDGSKPQSCTLNSDGMPLAVDSSEFYDQSSSTKLQQTLSLSLLLLLCLVQYMHVIVLSS</sequence>
<name>G8A0D6_MEDTR</name>
<dbReference type="Proteomes" id="UP000265566">
    <property type="component" value="Chromosome 6"/>
</dbReference>
<evidence type="ECO:0000313" key="4">
    <source>
        <dbReference type="EnsemblPlants" id="KEH16704"/>
    </source>
</evidence>
<keyword evidence="1" id="KW-0472">Membrane</keyword>
<dbReference type="Proteomes" id="UP000002051">
    <property type="component" value="Unassembled WGS sequence"/>
</dbReference>
<keyword evidence="1 2" id="KW-0812">Transmembrane</keyword>
<accession>G8A0D6</accession>
<dbReference type="AlphaFoldDB" id="G8A0D6"/>
<dbReference type="PANTHER" id="PTHR34056:SF11">
    <property type="entry name" value="PROTEIN, PUTATIVE-RELATED"/>
    <property type="match status" value="1"/>
</dbReference>
<evidence type="ECO:0000256" key="1">
    <source>
        <dbReference type="SAM" id="Phobius"/>
    </source>
</evidence>
<evidence type="ECO:0000313" key="3">
    <source>
        <dbReference type="EMBL" id="RHN52665.1"/>
    </source>
</evidence>
<reference evidence="3" key="4">
    <citation type="journal article" date="2018" name="Nat. Plants">
        <title>Whole-genome landscape of Medicago truncatula symbiotic genes.</title>
        <authorList>
            <person name="Pecrix Y."/>
            <person name="Gamas P."/>
            <person name="Carrere S."/>
        </authorList>
    </citation>
    <scope>NUCLEOTIDE SEQUENCE</scope>
    <source>
        <tissue evidence="3">Leaves</tissue>
    </source>
</reference>
<dbReference type="EMBL" id="KL402835">
    <property type="protein sequence ID" value="KEH16704.1"/>
    <property type="molecule type" value="Genomic_DNA"/>
</dbReference>
<keyword evidence="1" id="KW-1133">Transmembrane helix</keyword>
<dbReference type="OrthoDB" id="764087at2759"/>